<proteinExistence type="predicted"/>
<dbReference type="PROSITE" id="PS50885">
    <property type="entry name" value="HAMP"/>
    <property type="match status" value="1"/>
</dbReference>
<comment type="catalytic activity">
    <reaction evidence="1">
        <text>ATP + protein L-histidine = ADP + protein N-phospho-L-histidine.</text>
        <dbReference type="EC" id="2.7.13.3"/>
    </reaction>
</comment>
<gene>
    <name evidence="11" type="ORF">EDC14_100667</name>
</gene>
<dbReference type="AlphaFoldDB" id="A0A4V6NH27"/>
<keyword evidence="4" id="KW-0597">Phosphoprotein</keyword>
<dbReference type="InterPro" id="IPR004358">
    <property type="entry name" value="Sig_transdc_His_kin-like_C"/>
</dbReference>
<protein>
    <recommendedName>
        <fullName evidence="3">histidine kinase</fullName>
        <ecNumber evidence="3">2.7.13.3</ecNumber>
    </recommendedName>
</protein>
<feature type="transmembrane region" description="Helical" evidence="8">
    <location>
        <begin position="15"/>
        <end position="37"/>
    </location>
</feature>
<evidence type="ECO:0000256" key="5">
    <source>
        <dbReference type="ARBA" id="ARBA00022679"/>
    </source>
</evidence>
<dbReference type="PROSITE" id="PS50109">
    <property type="entry name" value="HIS_KIN"/>
    <property type="match status" value="1"/>
</dbReference>
<dbReference type="InterPro" id="IPR036890">
    <property type="entry name" value="HATPase_C_sf"/>
</dbReference>
<dbReference type="EC" id="2.7.13.3" evidence="3"/>
<dbReference type="SMART" id="SM00304">
    <property type="entry name" value="HAMP"/>
    <property type="match status" value="1"/>
</dbReference>
<evidence type="ECO:0000259" key="9">
    <source>
        <dbReference type="PROSITE" id="PS50109"/>
    </source>
</evidence>
<comment type="subcellular location">
    <subcellularLocation>
        <location evidence="2">Membrane</location>
    </subcellularLocation>
</comment>
<feature type="domain" description="HAMP" evidence="10">
    <location>
        <begin position="322"/>
        <end position="374"/>
    </location>
</feature>
<feature type="transmembrane region" description="Helical" evidence="8">
    <location>
        <begin position="304"/>
        <end position="324"/>
    </location>
</feature>
<evidence type="ECO:0000256" key="6">
    <source>
        <dbReference type="ARBA" id="ARBA00022777"/>
    </source>
</evidence>
<dbReference type="CDD" id="cd06225">
    <property type="entry name" value="HAMP"/>
    <property type="match status" value="1"/>
</dbReference>
<keyword evidence="5" id="KW-0808">Transferase</keyword>
<keyword evidence="6 11" id="KW-0418">Kinase</keyword>
<keyword evidence="8" id="KW-0812">Transmembrane</keyword>
<keyword evidence="8" id="KW-1133">Transmembrane helix</keyword>
<dbReference type="Pfam" id="PF02518">
    <property type="entry name" value="HATPase_c"/>
    <property type="match status" value="1"/>
</dbReference>
<dbReference type="RefSeq" id="WP_165907862.1">
    <property type="nucleotide sequence ID" value="NZ_SLUN01000006.1"/>
</dbReference>
<evidence type="ECO:0000256" key="4">
    <source>
        <dbReference type="ARBA" id="ARBA00022553"/>
    </source>
</evidence>
<dbReference type="PRINTS" id="PR00344">
    <property type="entry name" value="BCTRLSENSOR"/>
</dbReference>
<evidence type="ECO:0000256" key="7">
    <source>
        <dbReference type="ARBA" id="ARBA00023012"/>
    </source>
</evidence>
<evidence type="ECO:0000256" key="8">
    <source>
        <dbReference type="SAM" id="Phobius"/>
    </source>
</evidence>
<dbReference type="GO" id="GO:0016020">
    <property type="term" value="C:membrane"/>
    <property type="evidence" value="ECO:0007669"/>
    <property type="project" value="UniProtKB-SubCell"/>
</dbReference>
<dbReference type="SUPFAM" id="SSF55874">
    <property type="entry name" value="ATPase domain of HSP90 chaperone/DNA topoisomerase II/histidine kinase"/>
    <property type="match status" value="1"/>
</dbReference>
<dbReference type="Pfam" id="PF00672">
    <property type="entry name" value="HAMP"/>
    <property type="match status" value="1"/>
</dbReference>
<sequence>MKAAPLQWIAKSITWKLTAAFILLIITPVLIIGYLSFHFSEAIILKKVGLSTSKTLEQTAGNIDNLLNGMISVANSFNLNKNVAEILTHDTRSLERQWRDMTMIDNLFVTIHSTFFPYNSYFTLVSVYNNSYTSWDRLRGSTARMMQEPWYSQIQSNQFSWITAHDNYVHEERARYPKVFTLAGYIQENMERKVYGKFIISIPHQEIINILRRAAAFPESSLALLDGANHPFILTGAVGKRQFWERVAAATAENPSGSLIAVSKGRKYVINYQRLHKNSWKVAEIIPYTSLLGEIRELRMKIDLVLYLFISLFVIIAALIAISITRPIKELSTSMRRVEDGDLSVRVMPAGEDEVGQLVASFNKMVRKIKDLIDQLYREQRRERELELDALQAQIKPHFLFNTLNSIRWMAVINQADGVADMIGSLSNLLQLSIDPSKFISFEAELESLKSYIHIQQVRYNSRLETIFDIDPAVLRLRTIKLILQPVVENAIIHGLAKSNDGRISVSARRDEHSVIVIIADNGKGISAEKLIQLLRELKESVDQRRSGIGLNNVYQRLRLNFGDRADLSISSEPGVGTTVMLRLPALAEGMEE</sequence>
<dbReference type="GO" id="GO:0000155">
    <property type="term" value="F:phosphorelay sensor kinase activity"/>
    <property type="evidence" value="ECO:0007669"/>
    <property type="project" value="InterPro"/>
</dbReference>
<dbReference type="InterPro" id="IPR050640">
    <property type="entry name" value="Bact_2-comp_sensor_kinase"/>
</dbReference>
<dbReference type="Gene3D" id="6.10.340.10">
    <property type="match status" value="1"/>
</dbReference>
<dbReference type="PANTHER" id="PTHR34220">
    <property type="entry name" value="SENSOR HISTIDINE KINASE YPDA"/>
    <property type="match status" value="1"/>
</dbReference>
<dbReference type="SMART" id="SM00387">
    <property type="entry name" value="HATPase_c"/>
    <property type="match status" value="1"/>
</dbReference>
<name>A0A4V6NH27_HYDET</name>
<dbReference type="Gene3D" id="3.30.565.10">
    <property type="entry name" value="Histidine kinase-like ATPase, C-terminal domain"/>
    <property type="match status" value="1"/>
</dbReference>
<feature type="domain" description="Histidine kinase" evidence="9">
    <location>
        <begin position="480"/>
        <end position="588"/>
    </location>
</feature>
<accession>A0A4V6NH27</accession>
<evidence type="ECO:0000259" key="10">
    <source>
        <dbReference type="PROSITE" id="PS50885"/>
    </source>
</evidence>
<reference evidence="11 12" key="1">
    <citation type="submission" date="2019-03" db="EMBL/GenBank/DDBJ databases">
        <title>Genomic Encyclopedia of Type Strains, Phase IV (KMG-IV): sequencing the most valuable type-strain genomes for metagenomic binning, comparative biology and taxonomic classification.</title>
        <authorList>
            <person name="Goeker M."/>
        </authorList>
    </citation>
    <scope>NUCLEOTIDE SEQUENCE [LARGE SCALE GENOMIC DNA]</scope>
    <source>
        <strain evidence="11 12">LX-B</strain>
    </source>
</reference>
<dbReference type="PANTHER" id="PTHR34220:SF7">
    <property type="entry name" value="SENSOR HISTIDINE KINASE YPDA"/>
    <property type="match status" value="1"/>
</dbReference>
<evidence type="ECO:0000256" key="2">
    <source>
        <dbReference type="ARBA" id="ARBA00004370"/>
    </source>
</evidence>
<keyword evidence="8" id="KW-0472">Membrane</keyword>
<evidence type="ECO:0000313" key="12">
    <source>
        <dbReference type="Proteomes" id="UP000295008"/>
    </source>
</evidence>
<dbReference type="EMBL" id="SLUN01000006">
    <property type="protein sequence ID" value="TCL72357.1"/>
    <property type="molecule type" value="Genomic_DNA"/>
</dbReference>
<keyword evidence="12" id="KW-1185">Reference proteome</keyword>
<evidence type="ECO:0000256" key="3">
    <source>
        <dbReference type="ARBA" id="ARBA00012438"/>
    </source>
</evidence>
<dbReference type="InterPro" id="IPR003660">
    <property type="entry name" value="HAMP_dom"/>
</dbReference>
<evidence type="ECO:0000256" key="1">
    <source>
        <dbReference type="ARBA" id="ARBA00000085"/>
    </source>
</evidence>
<organism evidence="11 12">
    <name type="scientific">Hydrogenispora ethanolica</name>
    <dbReference type="NCBI Taxonomy" id="1082276"/>
    <lineage>
        <taxon>Bacteria</taxon>
        <taxon>Bacillati</taxon>
        <taxon>Bacillota</taxon>
        <taxon>Hydrogenispora</taxon>
    </lineage>
</organism>
<comment type="caution">
    <text evidence="11">The sequence shown here is derived from an EMBL/GenBank/DDBJ whole genome shotgun (WGS) entry which is preliminary data.</text>
</comment>
<dbReference type="InterPro" id="IPR005467">
    <property type="entry name" value="His_kinase_dom"/>
</dbReference>
<dbReference type="SUPFAM" id="SSF158472">
    <property type="entry name" value="HAMP domain-like"/>
    <property type="match status" value="1"/>
</dbReference>
<dbReference type="InterPro" id="IPR003594">
    <property type="entry name" value="HATPase_dom"/>
</dbReference>
<dbReference type="Proteomes" id="UP000295008">
    <property type="component" value="Unassembled WGS sequence"/>
</dbReference>
<dbReference type="Pfam" id="PF06580">
    <property type="entry name" value="His_kinase"/>
    <property type="match status" value="1"/>
</dbReference>
<evidence type="ECO:0000313" key="11">
    <source>
        <dbReference type="EMBL" id="TCL72357.1"/>
    </source>
</evidence>
<dbReference type="InterPro" id="IPR010559">
    <property type="entry name" value="Sig_transdc_His_kin_internal"/>
</dbReference>
<keyword evidence="7" id="KW-0902">Two-component regulatory system</keyword>